<feature type="region of interest" description="Disordered" evidence="1">
    <location>
        <begin position="121"/>
        <end position="183"/>
    </location>
</feature>
<organism evidence="2 3">
    <name type="scientific">Mycetomoellerius zeteki</name>
    <dbReference type="NCBI Taxonomy" id="64791"/>
    <lineage>
        <taxon>Eukaryota</taxon>
        <taxon>Metazoa</taxon>
        <taxon>Ecdysozoa</taxon>
        <taxon>Arthropoda</taxon>
        <taxon>Hexapoda</taxon>
        <taxon>Insecta</taxon>
        <taxon>Pterygota</taxon>
        <taxon>Neoptera</taxon>
        <taxon>Endopterygota</taxon>
        <taxon>Hymenoptera</taxon>
        <taxon>Apocrita</taxon>
        <taxon>Aculeata</taxon>
        <taxon>Formicoidea</taxon>
        <taxon>Formicidae</taxon>
        <taxon>Myrmicinae</taxon>
        <taxon>Mycetomoellerius</taxon>
    </lineage>
</organism>
<sequence length="231" mass="26878">MISERNFIGFPSDFADSAYKTRTENVSRNCRRFFREVPASDDDEECAFTCLSRATGEYNEQRKGPIKDEKEEELCGIYTQRKEVEVRQGRLLRKVECECADIERTPNRLLEVTWPAGWLRRQSQPASRRDSQLGQPTWGVSLRPQGPQERRAVRTERDRGMQDGCAGGGEKMRGNREREGKVGAARRDLRLRRKCCIQDIYTYTVIQKSRRFFRYLVTVVSIRSPVSTLRN</sequence>
<reference evidence="2 3" key="1">
    <citation type="submission" date="2015-09" db="EMBL/GenBank/DDBJ databases">
        <title>Trachymyrmex zeteki WGS genome.</title>
        <authorList>
            <person name="Nygaard S."/>
            <person name="Hu H."/>
            <person name="Boomsma J."/>
            <person name="Zhang G."/>
        </authorList>
    </citation>
    <scope>NUCLEOTIDE SEQUENCE [LARGE SCALE GENOMIC DNA]</scope>
    <source>
        <strain evidence="2">Tzet28-1</strain>
        <tissue evidence="2">Whole body</tissue>
    </source>
</reference>
<dbReference type="Proteomes" id="UP000075809">
    <property type="component" value="Unassembled WGS sequence"/>
</dbReference>
<evidence type="ECO:0000313" key="2">
    <source>
        <dbReference type="EMBL" id="KYQ54233.1"/>
    </source>
</evidence>
<evidence type="ECO:0000256" key="1">
    <source>
        <dbReference type="SAM" id="MobiDB-lite"/>
    </source>
</evidence>
<dbReference type="AlphaFoldDB" id="A0A151X1D9"/>
<feature type="compositionally biased region" description="Basic and acidic residues" evidence="1">
    <location>
        <begin position="170"/>
        <end position="183"/>
    </location>
</feature>
<evidence type="ECO:0000313" key="3">
    <source>
        <dbReference type="Proteomes" id="UP000075809"/>
    </source>
</evidence>
<feature type="compositionally biased region" description="Basic and acidic residues" evidence="1">
    <location>
        <begin position="148"/>
        <end position="161"/>
    </location>
</feature>
<keyword evidence="3" id="KW-1185">Reference proteome</keyword>
<gene>
    <name evidence="2" type="ORF">ALC60_06777</name>
</gene>
<proteinExistence type="predicted"/>
<accession>A0A151X1D9</accession>
<protein>
    <submittedName>
        <fullName evidence="2">Uncharacterized protein</fullName>
    </submittedName>
</protein>
<dbReference type="EMBL" id="KQ982585">
    <property type="protein sequence ID" value="KYQ54233.1"/>
    <property type="molecule type" value="Genomic_DNA"/>
</dbReference>
<name>A0A151X1D9_9HYME</name>